<evidence type="ECO:0000259" key="3">
    <source>
        <dbReference type="Pfam" id="PF22910"/>
    </source>
</evidence>
<evidence type="ECO:0000313" key="4">
    <source>
        <dbReference type="EMBL" id="CAK9136714.1"/>
    </source>
</evidence>
<feature type="region of interest" description="Disordered" evidence="1">
    <location>
        <begin position="911"/>
        <end position="961"/>
    </location>
</feature>
<feature type="compositionally biased region" description="Low complexity" evidence="1">
    <location>
        <begin position="568"/>
        <end position="582"/>
    </location>
</feature>
<sequence length="976" mass="109261">MMNTKVRLVRCPRCQKVLPEMAEVPVYKCGGCGAILQAKKRRNETRETGSQLHEAGHTPKNELDRVSEEKEASRSNGQTTLPSTGEYSPDETSETNQYKFEDFKREQPGVRNFSNELSSSSELICKNKELLREDGVHMDMDEDKCPLDQFNSIDQNKSGDCNGERPGGRSSPYLVPGSTELKYFENGESSPESIAHTELDEDECGLDQCSRMHQNEGDCIGERTGGIQFYSEVPSSTELNHQELSSTGVGVQAEVDESKYFLDHNNGHHLNKCKHCNGEEPGNMNGSKELSSSSEIVCSSSSEILCNKTEGQSRGADMAVDGAGVEVEVCSSAEFTCHEIEEQSVADMAVGGTEVEMDEDFKSRFIFRSSSAENFLSARSRYSISTAQRALDASISSDDLTSPPKKDLELSQESTLQGFNRVSSVDTLEGLPLVNPISEVSAKLIDMYRSPTCRSYYAYDGSVSSFDGTDDQVPDRHLYISKRNPKEADFVSTNGLLRRNEYRVNDAMDSELEVQHASSITSGKKHHAMKGTQWRQDELPLPTGQSQPFRGRRRLETDEHLSSMPFYSTGSPSGHGSGSPLWHGHKEFQNHSNYHSPDKPGYPEPDKMELLRMVYELKDQLDKTNVTKTKAYRRFPDEINRMEKQIPSYYNHLASEGGIYHELNYPGYPGRYMQGKNLAERCQISRMAFLGEATHQIDCSCLHCCPQDWHSVPPHAICCQKEHTSHLSHNCYNPYYSHPSSPLHYIGSEFSLSSHDIMSDNQQHIDREVKMLYQREKHHSMKRHFRPIAGGAPVIACYHCLELLQLPADYLISRRRCHRLRCNACSEVLIFSLENRTHLVPYNPGAIAPPPSEIDDYSDAINKRNVASASGANGRPHAEPVSCSDDFGQSFCKSCSTEEDPSSLLSPFHALERNSNDKNMSSGISFDPKEDRKKKSAPSSMSSRGKSSFEIEELQTTGSPLHQLMGYSSLSQVIER</sequence>
<dbReference type="AlphaFoldDB" id="A0ABC8QVF3"/>
<dbReference type="EMBL" id="CAUOFW020000773">
    <property type="protein sequence ID" value="CAK9136714.1"/>
    <property type="molecule type" value="Genomic_DNA"/>
</dbReference>
<evidence type="ECO:0000256" key="1">
    <source>
        <dbReference type="SAM" id="MobiDB-lite"/>
    </source>
</evidence>
<evidence type="ECO:0008006" key="6">
    <source>
        <dbReference type="Google" id="ProtNLM"/>
    </source>
</evidence>
<dbReference type="Proteomes" id="UP001642360">
    <property type="component" value="Unassembled WGS sequence"/>
</dbReference>
<proteinExistence type="predicted"/>
<reference evidence="4 5" key="1">
    <citation type="submission" date="2024-02" db="EMBL/GenBank/DDBJ databases">
        <authorList>
            <person name="Vignale AGUSTIN F."/>
            <person name="Sosa J E."/>
            <person name="Modenutti C."/>
        </authorList>
    </citation>
    <scope>NUCLEOTIDE SEQUENCE [LARGE SCALE GENOMIC DNA]</scope>
</reference>
<feature type="compositionally biased region" description="Basic and acidic residues" evidence="1">
    <location>
        <begin position="54"/>
        <end position="73"/>
    </location>
</feature>
<feature type="compositionally biased region" description="Polar residues" evidence="1">
    <location>
        <begin position="149"/>
        <end position="159"/>
    </location>
</feature>
<dbReference type="PANTHER" id="PTHR31105:SF38">
    <property type="entry name" value="PROTEIN ENHANCED DISEASE RESISTANCE 4"/>
    <property type="match status" value="1"/>
</dbReference>
<accession>A0ABC8QVF3</accession>
<dbReference type="Pfam" id="PF22910">
    <property type="entry name" value="EDR4-like_1st"/>
    <property type="match status" value="1"/>
</dbReference>
<evidence type="ECO:0000313" key="5">
    <source>
        <dbReference type="Proteomes" id="UP001642360"/>
    </source>
</evidence>
<keyword evidence="5" id="KW-1185">Reference proteome</keyword>
<gene>
    <name evidence="4" type="ORF">ILEXP_LOCUS3717</name>
</gene>
<comment type="caution">
    <text evidence="4">The sequence shown here is derived from an EMBL/GenBank/DDBJ whole genome shotgun (WGS) entry which is preliminary data.</text>
</comment>
<feature type="region of interest" description="Disordered" evidence="1">
    <location>
        <begin position="514"/>
        <end position="606"/>
    </location>
</feature>
<feature type="region of interest" description="Disordered" evidence="1">
    <location>
        <begin position="43"/>
        <end position="96"/>
    </location>
</feature>
<evidence type="ECO:0000259" key="2">
    <source>
        <dbReference type="Pfam" id="PF11331"/>
    </source>
</evidence>
<name>A0ABC8QVF3_9AQUA</name>
<dbReference type="Pfam" id="PF11331">
    <property type="entry name" value="Zn_ribbon_12"/>
    <property type="match status" value="1"/>
</dbReference>
<organism evidence="4 5">
    <name type="scientific">Ilex paraguariensis</name>
    <name type="common">yerba mate</name>
    <dbReference type="NCBI Taxonomy" id="185542"/>
    <lineage>
        <taxon>Eukaryota</taxon>
        <taxon>Viridiplantae</taxon>
        <taxon>Streptophyta</taxon>
        <taxon>Embryophyta</taxon>
        <taxon>Tracheophyta</taxon>
        <taxon>Spermatophyta</taxon>
        <taxon>Magnoliopsida</taxon>
        <taxon>eudicotyledons</taxon>
        <taxon>Gunneridae</taxon>
        <taxon>Pentapetalae</taxon>
        <taxon>asterids</taxon>
        <taxon>campanulids</taxon>
        <taxon>Aquifoliales</taxon>
        <taxon>Aquifoliaceae</taxon>
        <taxon>Ilex</taxon>
    </lineage>
</organism>
<feature type="compositionally biased region" description="Polar residues" evidence="1">
    <location>
        <begin position="937"/>
        <end position="946"/>
    </location>
</feature>
<dbReference type="InterPro" id="IPR040244">
    <property type="entry name" value="EDR4-like"/>
</dbReference>
<dbReference type="InterPro" id="IPR021480">
    <property type="entry name" value="Zinc_ribbon_12"/>
</dbReference>
<feature type="domain" description="Enhanced disease resistance 4-like N-terminal" evidence="3">
    <location>
        <begin position="5"/>
        <end position="38"/>
    </location>
</feature>
<protein>
    <recommendedName>
        <fullName evidence="6">Zinc-ribbon domain-containing protein</fullName>
    </recommendedName>
</protein>
<dbReference type="PANTHER" id="PTHR31105">
    <property type="entry name" value="EXTRA-LARGE G-PROTEIN-LIKE"/>
    <property type="match status" value="1"/>
</dbReference>
<feature type="compositionally biased region" description="Polar residues" evidence="1">
    <location>
        <begin position="74"/>
        <end position="86"/>
    </location>
</feature>
<feature type="domain" description="Probable zinc-ribbon" evidence="2">
    <location>
        <begin position="789"/>
        <end position="833"/>
    </location>
</feature>
<dbReference type="InterPro" id="IPR055126">
    <property type="entry name" value="EDR4-like_N"/>
</dbReference>
<feature type="region of interest" description="Disordered" evidence="1">
    <location>
        <begin position="149"/>
        <end position="175"/>
    </location>
</feature>